<sequence>MATLHGVSSQCAPPARRARWPVTSVSPPLPSGSGSDPRSSRSAPPERGPEAARHGPGVS</sequence>
<keyword evidence="3" id="KW-1185">Reference proteome</keyword>
<comment type="caution">
    <text evidence="2">The sequence shown here is derived from an EMBL/GenBank/DDBJ whole genome shotgun (WGS) entry which is preliminary data.</text>
</comment>
<evidence type="ECO:0000313" key="3">
    <source>
        <dbReference type="Proteomes" id="UP000019678"/>
    </source>
</evidence>
<protein>
    <submittedName>
        <fullName evidence="2">Uncharacterized protein</fullName>
    </submittedName>
</protein>
<reference evidence="2 3" key="1">
    <citation type="submission" date="2013-05" db="EMBL/GenBank/DDBJ databases">
        <title>Genome assembly of Chondromyces apiculatus DSM 436.</title>
        <authorList>
            <person name="Sharma G."/>
            <person name="Khatri I."/>
            <person name="Kaur C."/>
            <person name="Mayilraj S."/>
            <person name="Subramanian S."/>
        </authorList>
    </citation>
    <scope>NUCLEOTIDE SEQUENCE [LARGE SCALE GENOMIC DNA]</scope>
    <source>
        <strain evidence="2 3">DSM 436</strain>
    </source>
</reference>
<feature type="region of interest" description="Disordered" evidence="1">
    <location>
        <begin position="1"/>
        <end position="59"/>
    </location>
</feature>
<gene>
    <name evidence="2" type="ORF">CAP_7772</name>
</gene>
<feature type="compositionally biased region" description="Polar residues" evidence="1">
    <location>
        <begin position="1"/>
        <end position="11"/>
    </location>
</feature>
<organism evidence="2 3">
    <name type="scientific">Chondromyces apiculatus DSM 436</name>
    <dbReference type="NCBI Taxonomy" id="1192034"/>
    <lineage>
        <taxon>Bacteria</taxon>
        <taxon>Pseudomonadati</taxon>
        <taxon>Myxococcota</taxon>
        <taxon>Polyangia</taxon>
        <taxon>Polyangiales</taxon>
        <taxon>Polyangiaceae</taxon>
        <taxon>Chondromyces</taxon>
    </lineage>
</organism>
<proteinExistence type="predicted"/>
<evidence type="ECO:0000256" key="1">
    <source>
        <dbReference type="SAM" id="MobiDB-lite"/>
    </source>
</evidence>
<name>A0A017SXU5_9BACT</name>
<dbReference type="EMBL" id="ASRX01000071">
    <property type="protein sequence ID" value="EYF01819.1"/>
    <property type="molecule type" value="Genomic_DNA"/>
</dbReference>
<dbReference type="Proteomes" id="UP000019678">
    <property type="component" value="Unassembled WGS sequence"/>
</dbReference>
<dbReference type="STRING" id="1192034.CAP_7772"/>
<dbReference type="AlphaFoldDB" id="A0A017SXU5"/>
<feature type="compositionally biased region" description="Low complexity" evidence="1">
    <location>
        <begin position="21"/>
        <end position="45"/>
    </location>
</feature>
<evidence type="ECO:0000313" key="2">
    <source>
        <dbReference type="EMBL" id="EYF01819.1"/>
    </source>
</evidence>
<accession>A0A017SXU5</accession>